<evidence type="ECO:0000256" key="1">
    <source>
        <dbReference type="SAM" id="Phobius"/>
    </source>
</evidence>
<feature type="transmembrane region" description="Helical" evidence="1">
    <location>
        <begin position="20"/>
        <end position="38"/>
    </location>
</feature>
<reference evidence="2 3" key="1">
    <citation type="submission" date="2021-06" db="EMBL/GenBank/DDBJ databases">
        <authorList>
            <person name="Criscuolo A."/>
        </authorList>
    </citation>
    <scope>NUCLEOTIDE SEQUENCE [LARGE SCALE GENOMIC DNA]</scope>
    <source>
        <strain evidence="3">CIP 111802</strain>
    </source>
</reference>
<dbReference type="EMBL" id="CAJVCE010000016">
    <property type="protein sequence ID" value="CAG7651598.1"/>
    <property type="molecule type" value="Genomic_DNA"/>
</dbReference>
<organism evidence="2 3">
    <name type="scientific">Paenibacillus allorhizosphaerae</name>
    <dbReference type="NCBI Taxonomy" id="2849866"/>
    <lineage>
        <taxon>Bacteria</taxon>
        <taxon>Bacillati</taxon>
        <taxon>Bacillota</taxon>
        <taxon>Bacilli</taxon>
        <taxon>Bacillales</taxon>
        <taxon>Paenibacillaceae</taxon>
        <taxon>Paenibacillus</taxon>
    </lineage>
</organism>
<gene>
    <name evidence="2" type="ORF">PAECIP111802_05005</name>
</gene>
<evidence type="ECO:0000313" key="3">
    <source>
        <dbReference type="Proteomes" id="UP000730618"/>
    </source>
</evidence>
<keyword evidence="3" id="KW-1185">Reference proteome</keyword>
<protein>
    <recommendedName>
        <fullName evidence="4">TIGR03546 family protein</fullName>
    </recommendedName>
</protein>
<feature type="transmembrane region" description="Helical" evidence="1">
    <location>
        <begin position="97"/>
        <end position="115"/>
    </location>
</feature>
<sequence>MLDQFFYRIDKGIYEAGADWAVIGVFFIIILIACYCVLALKVNRLLHAGVAVFILMFVTYFPCVSFPQLLEGAYLHLGLITPWYIEAVPNVIRFPTLWLHAILIPVSIWTVFAMMKDLLRGDPLLTKKIIARRHEYALEVDRQLREQWRKEKQERERERMQEDPAGLH</sequence>
<keyword evidence="1" id="KW-0812">Transmembrane</keyword>
<dbReference type="RefSeq" id="WP_218101254.1">
    <property type="nucleotide sequence ID" value="NZ_CAJVCE010000016.1"/>
</dbReference>
<keyword evidence="1" id="KW-1133">Transmembrane helix</keyword>
<proteinExistence type="predicted"/>
<accession>A0ABN7TVG0</accession>
<dbReference type="Proteomes" id="UP000730618">
    <property type="component" value="Unassembled WGS sequence"/>
</dbReference>
<evidence type="ECO:0000313" key="2">
    <source>
        <dbReference type="EMBL" id="CAG7651598.1"/>
    </source>
</evidence>
<keyword evidence="1" id="KW-0472">Membrane</keyword>
<feature type="transmembrane region" description="Helical" evidence="1">
    <location>
        <begin position="45"/>
        <end position="67"/>
    </location>
</feature>
<comment type="caution">
    <text evidence="2">The sequence shown here is derived from an EMBL/GenBank/DDBJ whole genome shotgun (WGS) entry which is preliminary data.</text>
</comment>
<name>A0ABN7TVG0_9BACL</name>
<evidence type="ECO:0008006" key="4">
    <source>
        <dbReference type="Google" id="ProtNLM"/>
    </source>
</evidence>